<dbReference type="Gene3D" id="3.40.50.1110">
    <property type="entry name" value="SGNH hydrolase"/>
    <property type="match status" value="2"/>
</dbReference>
<dbReference type="Pfam" id="PF03629">
    <property type="entry name" value="SASA"/>
    <property type="match status" value="2"/>
</dbReference>
<dbReference type="GO" id="GO:0001681">
    <property type="term" value="F:sialate O-acetylesterase activity"/>
    <property type="evidence" value="ECO:0007669"/>
    <property type="project" value="InterPro"/>
</dbReference>
<name>A0A3A1NJP2_9FLAO</name>
<dbReference type="InterPro" id="IPR036514">
    <property type="entry name" value="SGNH_hydro_sf"/>
</dbReference>
<sequence>MKWVGKNKAIMIRTCSKLMWSILLLIPMLMCGQIELPPVFSSNMVLPRNVNIPITGTAKPKAGLTVSIGGQIHRVKSNKSGAWKVTLDPMPHGGPFILEIEEGNGEKLVLENLLVGDLWLCAGQSNMQYTPNMLNYTETADNDYDVPNLRLCSVWVDRDYLPREKVSNAIWQEVTKETARNFSAVGYFFGKELVKEKDIPIGLVSSNLGATAIETWMGMDVLKTFPQFDEVTGKVTKINKSFETLDSEFKKFRKKWDDKYYLKGPGIEEKWYEQGYDYSDWEECTLPAFWSDFGYGSHDGSIWFKRTFDLDADQLKSDFNIVLNQIDDYDRVWVNGVQIGESFGKSNFRNYSASKDILREKGNILTVRVFDVGGKGGIYTNAFWGNSILNGTWKYKKGVSIDSNRFPQPEVSNGSPFSHPMLLYNASIAPLHKLPIAGVIWYQGESNASRAVEYGSLLPAMIQDWREKWNHPKMSFLVVQLANYRQEDKTPTNSNWAELRESQMKATALENVDIVTAIDIGEANDIHPYNKKEVGRRLALLAKHYNYGDILKKGPVYKSHSLNDTSILVEFETHGGKLVSKDKYGYLRGFAIAGKNGEFKWAKAELVTTNTVKVYHENIKNPKYVRYAWSDNPGQLDLTNAEGLPAFPFRTDSFELGTSKKTYQYDSHAF</sequence>
<organism evidence="5 6">
    <name type="scientific">Flagellimonas pelagia</name>
    <dbReference type="NCBI Taxonomy" id="2306998"/>
    <lineage>
        <taxon>Bacteria</taxon>
        <taxon>Pseudomonadati</taxon>
        <taxon>Bacteroidota</taxon>
        <taxon>Flavobacteriia</taxon>
        <taxon>Flavobacteriales</taxon>
        <taxon>Flavobacteriaceae</taxon>
        <taxon>Flagellimonas</taxon>
    </lineage>
</organism>
<dbReference type="SUPFAM" id="SSF52266">
    <property type="entry name" value="SGNH hydrolase"/>
    <property type="match status" value="1"/>
</dbReference>
<dbReference type="InterPro" id="IPR039329">
    <property type="entry name" value="SIAE"/>
</dbReference>
<dbReference type="GO" id="GO:0004553">
    <property type="term" value="F:hydrolase activity, hydrolyzing O-glycosyl compounds"/>
    <property type="evidence" value="ECO:0007669"/>
    <property type="project" value="UniProtKB-ARBA"/>
</dbReference>
<keyword evidence="2" id="KW-0326">Glycosidase</keyword>
<feature type="domain" description="Sialate O-acetylesterase" evidence="3">
    <location>
        <begin position="116"/>
        <end position="218"/>
    </location>
</feature>
<reference evidence="5 6" key="1">
    <citation type="submission" date="2018-08" db="EMBL/GenBank/DDBJ databases">
        <title>Proposal of Muricauda 72 sp.nov. and Muricauda NH166 sp.nov., isolated from seawater.</title>
        <authorList>
            <person name="Cheng H."/>
            <person name="Wu Y.-H."/>
            <person name="Guo L.-L."/>
            <person name="Xu X.-W."/>
        </authorList>
    </citation>
    <scope>NUCLEOTIDE SEQUENCE [LARGE SCALE GENOMIC DNA]</scope>
    <source>
        <strain evidence="5 6">72</strain>
    </source>
</reference>
<proteinExistence type="predicted"/>
<dbReference type="PANTHER" id="PTHR22901:SF0">
    <property type="entry name" value="SIALATE O-ACETYLESTERASE"/>
    <property type="match status" value="1"/>
</dbReference>
<keyword evidence="1" id="KW-0378">Hydrolase</keyword>
<dbReference type="AlphaFoldDB" id="A0A3A1NJP2"/>
<accession>A0A3A1NJP2</accession>
<evidence type="ECO:0000259" key="3">
    <source>
        <dbReference type="Pfam" id="PF03629"/>
    </source>
</evidence>
<dbReference type="EMBL" id="QXFI01000013">
    <property type="protein sequence ID" value="RIV46106.1"/>
    <property type="molecule type" value="Genomic_DNA"/>
</dbReference>
<dbReference type="GO" id="GO:0005975">
    <property type="term" value="P:carbohydrate metabolic process"/>
    <property type="evidence" value="ECO:0007669"/>
    <property type="project" value="TreeGrafter"/>
</dbReference>
<evidence type="ECO:0000259" key="4">
    <source>
        <dbReference type="Pfam" id="PF13364"/>
    </source>
</evidence>
<evidence type="ECO:0000256" key="2">
    <source>
        <dbReference type="ARBA" id="ARBA00023295"/>
    </source>
</evidence>
<dbReference type="InterPro" id="IPR025300">
    <property type="entry name" value="BetaGal_jelly_roll_dom"/>
</dbReference>
<evidence type="ECO:0000313" key="5">
    <source>
        <dbReference type="EMBL" id="RIV46106.1"/>
    </source>
</evidence>
<dbReference type="InterPro" id="IPR005181">
    <property type="entry name" value="SASA"/>
</dbReference>
<gene>
    <name evidence="5" type="ORF">D2V05_05980</name>
</gene>
<dbReference type="InterPro" id="IPR008979">
    <property type="entry name" value="Galactose-bd-like_sf"/>
</dbReference>
<dbReference type="Proteomes" id="UP000266691">
    <property type="component" value="Unassembled WGS sequence"/>
</dbReference>
<feature type="domain" description="Sialate O-acetylesterase" evidence="3">
    <location>
        <begin position="433"/>
        <end position="539"/>
    </location>
</feature>
<feature type="domain" description="Beta-galactosidase jelly roll" evidence="4">
    <location>
        <begin position="292"/>
        <end position="369"/>
    </location>
</feature>
<evidence type="ECO:0000313" key="6">
    <source>
        <dbReference type="Proteomes" id="UP000266691"/>
    </source>
</evidence>
<evidence type="ECO:0000256" key="1">
    <source>
        <dbReference type="ARBA" id="ARBA00022801"/>
    </source>
</evidence>
<evidence type="ECO:0008006" key="7">
    <source>
        <dbReference type="Google" id="ProtNLM"/>
    </source>
</evidence>
<dbReference type="PANTHER" id="PTHR22901">
    <property type="entry name" value="SIALATE O-ACETYLESTERASE"/>
    <property type="match status" value="1"/>
</dbReference>
<comment type="caution">
    <text evidence="5">The sequence shown here is derived from an EMBL/GenBank/DDBJ whole genome shotgun (WGS) entry which is preliminary data.</text>
</comment>
<dbReference type="Pfam" id="PF13364">
    <property type="entry name" value="BetaGal_ABD2"/>
    <property type="match status" value="1"/>
</dbReference>
<dbReference type="SUPFAM" id="SSF49785">
    <property type="entry name" value="Galactose-binding domain-like"/>
    <property type="match status" value="1"/>
</dbReference>
<protein>
    <recommendedName>
        <fullName evidence="7">Sialate O-acetylesterase</fullName>
    </recommendedName>
</protein>
<dbReference type="Gene3D" id="2.60.120.260">
    <property type="entry name" value="Galactose-binding domain-like"/>
    <property type="match status" value="1"/>
</dbReference>